<dbReference type="EMBL" id="FN653015">
    <property type="protein sequence ID" value="CBY20662.1"/>
    <property type="molecule type" value="Genomic_DNA"/>
</dbReference>
<dbReference type="GO" id="GO:0003682">
    <property type="term" value="F:chromatin binding"/>
    <property type="evidence" value="ECO:0007669"/>
    <property type="project" value="TreeGrafter"/>
</dbReference>
<reference evidence="3" key="1">
    <citation type="journal article" date="2010" name="Science">
        <title>Plasticity of animal genome architecture unmasked by rapid evolution of a pelagic tunicate.</title>
        <authorList>
            <person name="Denoeud F."/>
            <person name="Henriet S."/>
            <person name="Mungpakdee S."/>
            <person name="Aury J.M."/>
            <person name="Da Silva C."/>
            <person name="Brinkmann H."/>
            <person name="Mikhaleva J."/>
            <person name="Olsen L.C."/>
            <person name="Jubin C."/>
            <person name="Canestro C."/>
            <person name="Bouquet J.M."/>
            <person name="Danks G."/>
            <person name="Poulain J."/>
            <person name="Campsteijn C."/>
            <person name="Adamski M."/>
            <person name="Cross I."/>
            <person name="Yadetie F."/>
            <person name="Muffato M."/>
            <person name="Louis A."/>
            <person name="Butcher S."/>
            <person name="Tsagkogeorga G."/>
            <person name="Konrad A."/>
            <person name="Singh S."/>
            <person name="Jensen M.F."/>
            <person name="Cong E.H."/>
            <person name="Eikeseth-Otteraa H."/>
            <person name="Noel B."/>
            <person name="Anthouard V."/>
            <person name="Porcel B.M."/>
            <person name="Kachouri-Lafond R."/>
            <person name="Nishino A."/>
            <person name="Ugolini M."/>
            <person name="Chourrout P."/>
            <person name="Nishida H."/>
            <person name="Aasland R."/>
            <person name="Huzurbazar S."/>
            <person name="Westhof E."/>
            <person name="Delsuc F."/>
            <person name="Lehrach H."/>
            <person name="Reinhardt R."/>
            <person name="Weissenbach J."/>
            <person name="Roy S.W."/>
            <person name="Artiguenave F."/>
            <person name="Postlethwait J.H."/>
            <person name="Manak J.R."/>
            <person name="Thompson E.M."/>
            <person name="Jaillon O."/>
            <person name="Du Pasquier L."/>
            <person name="Boudinot P."/>
            <person name="Liberles D.A."/>
            <person name="Volff J.N."/>
            <person name="Philippe H."/>
            <person name="Lenhard B."/>
            <person name="Roest Crollius H."/>
            <person name="Wincker P."/>
            <person name="Chourrout D."/>
        </authorList>
    </citation>
    <scope>NUCLEOTIDE SEQUENCE [LARGE SCALE GENOMIC DNA]</scope>
</reference>
<evidence type="ECO:0000313" key="4">
    <source>
        <dbReference type="Proteomes" id="UP000001307"/>
    </source>
</evidence>
<evidence type="ECO:0000313" key="3">
    <source>
        <dbReference type="EMBL" id="CBY20662.1"/>
    </source>
</evidence>
<dbReference type="OrthoDB" id="10263597at2759"/>
<dbReference type="InParanoid" id="E4WSC9"/>
<organism evidence="3">
    <name type="scientific">Oikopleura dioica</name>
    <name type="common">Tunicate</name>
    <dbReference type="NCBI Taxonomy" id="34765"/>
    <lineage>
        <taxon>Eukaryota</taxon>
        <taxon>Metazoa</taxon>
        <taxon>Chordata</taxon>
        <taxon>Tunicata</taxon>
        <taxon>Appendicularia</taxon>
        <taxon>Copelata</taxon>
        <taxon>Oikopleuridae</taxon>
        <taxon>Oikopleura</taxon>
    </lineage>
</organism>
<dbReference type="InterPro" id="IPR016024">
    <property type="entry name" value="ARM-type_fold"/>
</dbReference>
<dbReference type="AlphaFoldDB" id="E4WSC9"/>
<dbReference type="InterPro" id="IPR016903">
    <property type="entry name" value="Nucleolar_cplx-assoc_3"/>
</dbReference>
<dbReference type="GO" id="GO:0005730">
    <property type="term" value="C:nucleolus"/>
    <property type="evidence" value="ECO:0007669"/>
    <property type="project" value="TreeGrafter"/>
</dbReference>
<dbReference type="PANTHER" id="PTHR14428:SF5">
    <property type="entry name" value="NUCLEOLAR COMPLEX PROTEIN 3 HOMOLOG"/>
    <property type="match status" value="1"/>
</dbReference>
<dbReference type="PANTHER" id="PTHR14428">
    <property type="entry name" value="NUCLEOLAR COMPLEX PROTEIN 3"/>
    <property type="match status" value="1"/>
</dbReference>
<feature type="region of interest" description="Disordered" evidence="1">
    <location>
        <begin position="444"/>
        <end position="473"/>
    </location>
</feature>
<feature type="compositionally biased region" description="Acidic residues" evidence="1">
    <location>
        <begin position="170"/>
        <end position="182"/>
    </location>
</feature>
<dbReference type="InterPro" id="IPR011501">
    <property type="entry name" value="Noc3_N"/>
</dbReference>
<feature type="region of interest" description="Disordered" evidence="1">
    <location>
        <begin position="114"/>
        <end position="146"/>
    </location>
</feature>
<feature type="compositionally biased region" description="Basic and acidic residues" evidence="1">
    <location>
        <begin position="444"/>
        <end position="461"/>
    </location>
</feature>
<proteinExistence type="predicted"/>
<evidence type="ECO:0000259" key="2">
    <source>
        <dbReference type="Pfam" id="PF07540"/>
    </source>
</evidence>
<dbReference type="FunCoup" id="E4WSC9">
    <property type="interactions" value="388"/>
</dbReference>
<gene>
    <name evidence="3" type="ORF">GSOID_T00000665001</name>
</gene>
<feature type="domain" description="Nucleolar complex-associated protein 3 N-terminal" evidence="2">
    <location>
        <begin position="205"/>
        <end position="301"/>
    </location>
</feature>
<dbReference type="SUPFAM" id="SSF48371">
    <property type="entry name" value="ARM repeat"/>
    <property type="match status" value="1"/>
</dbReference>
<sequence length="764" mass="87188">MGKNVVAKGKIANKLASKKNKNLLKGTNKKILDKTKGIGAKEKTFDAPTKKVKTLKNEKKKGAQKIVELAKPKEEEELVLPDADMIDSDQDSDNDMAFLDSVADNKQIAKLQKQRKRQLENVGEDFETAKRSFGDSKEDPRKKRMLPVLNADGDVQERYKDVDHVRLMDEETDSEEEEETNEDGSKKLTMEEVIELQKKQTEDWQQRLASIANRTTSNPEQHAHAALRLVLKALHFEGENQYLPIKIRQMAILTAGAILTDILPSYRIRKLTEEEKNEKLKKEVRALRNYEQGLLEYYQKFMKRMEFFLMLYKSPAMLKRKTGVRNRRNVVEADPLEVISKPARVVIARSVAKVMAKLMVSTMQFNYNDNLIETLIPYINDTDETIGDLVQEAIIELFKTDRTSQKVLAVVRKIAAVVRAKGQKTDQRVMECLLHLKIKQVETRQGKDHRDNDRNKVDRNKVSRAQNKQRKREAKLQIELKETQAVENQKDRLYFNSQAIEAVFGIFFRILKSIRCSKLLSPTLIGIGRYGHLINLDLIGPLLSLLTDVMADTSVIVSNRLKCARSACALLTGEGEDLLVDPKQLYLHAYRILDKITIETKDKAKDLGDPWPALFDVLHALLIERKSQLTNGRVNAFLHRIMTTAVRLTKKHQQESTAYVLGLLLIVRAVMISHRCAASCFDDEAEQSSLPVDKLDPDLVVANRVACTKELEEVMKHPNKLVEILVKHIEAGAPSNVALPRNMARKPPTVIYRETKYGQFKDRK</sequence>
<dbReference type="Pfam" id="PF07540">
    <property type="entry name" value="NOC3p"/>
    <property type="match status" value="1"/>
</dbReference>
<dbReference type="GO" id="GO:0006270">
    <property type="term" value="P:DNA replication initiation"/>
    <property type="evidence" value="ECO:0007669"/>
    <property type="project" value="TreeGrafter"/>
</dbReference>
<feature type="compositionally biased region" description="Basic and acidic residues" evidence="1">
    <location>
        <begin position="127"/>
        <end position="141"/>
    </location>
</feature>
<evidence type="ECO:0000256" key="1">
    <source>
        <dbReference type="SAM" id="MobiDB-lite"/>
    </source>
</evidence>
<feature type="region of interest" description="Disordered" evidence="1">
    <location>
        <begin position="166"/>
        <end position="186"/>
    </location>
</feature>
<protein>
    <recommendedName>
        <fullName evidence="2">Nucleolar complex-associated protein 3 N-terminal domain-containing protein</fullName>
    </recommendedName>
</protein>
<name>E4WSC9_OIKDI</name>
<dbReference type="Proteomes" id="UP000001307">
    <property type="component" value="Unassembled WGS sequence"/>
</dbReference>
<keyword evidence="4" id="KW-1185">Reference proteome</keyword>
<accession>E4WSC9</accession>